<evidence type="ECO:0000313" key="7">
    <source>
        <dbReference type="Proteomes" id="UP000042958"/>
    </source>
</evidence>
<dbReference type="PANTHER" id="PTHR11831">
    <property type="entry name" value="30S 40S RIBOSOMAL PROTEIN"/>
    <property type="match status" value="1"/>
</dbReference>
<evidence type="ECO:0000259" key="4">
    <source>
        <dbReference type="SMART" id="SM01390"/>
    </source>
</evidence>
<reference evidence="5" key="1">
    <citation type="submission" date="2014-11" db="EMBL/GenBank/DDBJ databases">
        <authorList>
            <person name="Zhu J."/>
            <person name="Qi W."/>
            <person name="Song R."/>
        </authorList>
    </citation>
    <scope>NUCLEOTIDE SEQUENCE [LARGE SCALE GENOMIC DNA]</scope>
</reference>
<comment type="similarity">
    <text evidence="1">Belongs to the universal ribosomal protein uS4 family.</text>
</comment>
<dbReference type="GO" id="GO:0034457">
    <property type="term" value="C:Mpp10 complex"/>
    <property type="evidence" value="ECO:0007669"/>
    <property type="project" value="TreeGrafter"/>
</dbReference>
<dbReference type="GO" id="GO:0030515">
    <property type="term" value="F:snoRNA binding"/>
    <property type="evidence" value="ECO:0007669"/>
    <property type="project" value="TreeGrafter"/>
</dbReference>
<feature type="domain" description="Small ribosomal subunit protein uS4 N-terminal" evidence="4">
    <location>
        <begin position="4"/>
        <end position="110"/>
    </location>
</feature>
<dbReference type="OrthoDB" id="10248812at2759"/>
<evidence type="ECO:0000256" key="1">
    <source>
        <dbReference type="ARBA" id="ARBA00007465"/>
    </source>
</evidence>
<name>A0A0F7TWA0_PENBI</name>
<dbReference type="SUPFAM" id="SSF55174">
    <property type="entry name" value="Alpha-L RNA-binding motif"/>
    <property type="match status" value="1"/>
</dbReference>
<dbReference type="InterPro" id="IPR001912">
    <property type="entry name" value="Ribosomal_uS4_N"/>
</dbReference>
<protein>
    <submittedName>
        <fullName evidence="6">U3 small nucleolar ribonucleoprotein IMP3</fullName>
    </submittedName>
</protein>
<proteinExistence type="inferred from homology"/>
<dbReference type="GO" id="GO:0032040">
    <property type="term" value="C:small-subunit processome"/>
    <property type="evidence" value="ECO:0007669"/>
    <property type="project" value="TreeGrafter"/>
</dbReference>
<evidence type="ECO:0000313" key="5">
    <source>
        <dbReference type="EMBL" id="CEJ60953.1"/>
    </source>
</evidence>
<keyword evidence="2" id="KW-0694">RNA-binding</keyword>
<evidence type="ECO:0000256" key="3">
    <source>
        <dbReference type="ARBA" id="ARBA00023274"/>
    </source>
</evidence>
<dbReference type="GO" id="GO:0006364">
    <property type="term" value="P:rRNA processing"/>
    <property type="evidence" value="ECO:0007669"/>
    <property type="project" value="TreeGrafter"/>
</dbReference>
<reference evidence="6" key="3">
    <citation type="submission" date="2015-09" db="EMBL/GenBank/DDBJ databases">
        <authorList>
            <person name="Jackson K.R."/>
            <person name="Lunt B.L."/>
            <person name="Fisher J.N.B."/>
            <person name="Gardner A.V."/>
            <person name="Bailey M.E."/>
            <person name="Deus L.M."/>
            <person name="Earl A.S."/>
            <person name="Gibby P.D."/>
            <person name="Hartmann K.A."/>
            <person name="Liu J.E."/>
            <person name="Manci A.M."/>
            <person name="Nielsen D.A."/>
            <person name="Solomon M.B."/>
            <person name="Breakwell D.P."/>
            <person name="Burnett S.H."/>
            <person name="Grose J.H."/>
        </authorList>
    </citation>
    <scope>NUCLEOTIDE SEQUENCE [LARGE SCALE GENOMIC DNA]</scope>
    <source>
        <strain evidence="6">LaBioMMi 136</strain>
    </source>
</reference>
<dbReference type="Pfam" id="PF00163">
    <property type="entry name" value="Ribosomal_S4"/>
    <property type="match status" value="1"/>
</dbReference>
<accession>A0A0F7TWA0</accession>
<dbReference type="EMBL" id="LJBN01000117">
    <property type="protein sequence ID" value="OOQ88786.1"/>
    <property type="molecule type" value="Genomic_DNA"/>
</dbReference>
<sequence>MVRQLKHHEKKLLKKTDLYTYKSDQGHRTGEIQRRYGITDVEYNTYNALCGSMRKLAYKLSQMEPEDPTRRKLESAMLEKLHNMGIIQKSREQGGALSQVEHLTVSAICRRRLPIVMVREQKMIQYVDKAIEAVAQGHVRVGTQVVQDPATLVTRNMVDFVQWVPNSKFKLAGQNYHGKRDDFDSLQL</sequence>
<evidence type="ECO:0000313" key="8">
    <source>
        <dbReference type="Proteomes" id="UP000190744"/>
    </source>
</evidence>
<reference evidence="7" key="2">
    <citation type="journal article" date="2015" name="Genome Announc.">
        <title>Draft genome sequence of the fungus Penicillium brasilianum MG11.</title>
        <authorList>
            <person name="Horn F."/>
            <person name="Linde J."/>
            <person name="Mattern D.J."/>
            <person name="Walther G."/>
            <person name="Guthke R."/>
            <person name="Brakhage A.A."/>
            <person name="Valiante V."/>
        </authorList>
    </citation>
    <scope>NUCLEOTIDE SEQUENCE [LARGE SCALE GENOMIC DNA]</scope>
    <source>
        <strain evidence="7">MG11</strain>
    </source>
</reference>
<reference evidence="8" key="4">
    <citation type="submission" date="2015-09" db="EMBL/GenBank/DDBJ databases">
        <authorList>
            <person name="Fill T.P."/>
            <person name="Baretta J.F."/>
            <person name="de Almeida L.G."/>
            <person name="Rocha M."/>
            <person name="de Souza D.H."/>
            <person name="Malavazi I."/>
            <person name="Cerdeira L.T."/>
            <person name="Hong H."/>
            <person name="Samborskyy M."/>
            <person name="de Vasconcelos A.T."/>
            <person name="Leadlay P."/>
            <person name="Rodrigues-Filho E."/>
        </authorList>
    </citation>
    <scope>NUCLEOTIDE SEQUENCE [LARGE SCALE GENOMIC DNA]</scope>
    <source>
        <strain evidence="8">LaBioMMi 136</strain>
    </source>
</reference>
<dbReference type="Proteomes" id="UP000042958">
    <property type="component" value="Unassembled WGS sequence"/>
</dbReference>
<dbReference type="AlphaFoldDB" id="A0A0F7TWA0"/>
<evidence type="ECO:0000313" key="6">
    <source>
        <dbReference type="EMBL" id="OOQ88786.1"/>
    </source>
</evidence>
<dbReference type="PANTHER" id="PTHR11831:SF1">
    <property type="entry name" value="U3 SMALL NUCLEOLAR RIBONUCLEOPROTEIN PROTEIN IMP3"/>
    <property type="match status" value="1"/>
</dbReference>
<organism evidence="5 7">
    <name type="scientific">Penicillium brasilianum</name>
    <dbReference type="NCBI Taxonomy" id="104259"/>
    <lineage>
        <taxon>Eukaryota</taxon>
        <taxon>Fungi</taxon>
        <taxon>Dikarya</taxon>
        <taxon>Ascomycota</taxon>
        <taxon>Pezizomycotina</taxon>
        <taxon>Eurotiomycetes</taxon>
        <taxon>Eurotiomycetidae</taxon>
        <taxon>Eurotiales</taxon>
        <taxon>Aspergillaceae</taxon>
        <taxon>Penicillium</taxon>
    </lineage>
</organism>
<dbReference type="SMART" id="SM01390">
    <property type="entry name" value="Ribosomal_S4"/>
    <property type="match status" value="1"/>
</dbReference>
<dbReference type="Proteomes" id="UP000190744">
    <property type="component" value="Unassembled WGS sequence"/>
</dbReference>
<evidence type="ECO:0000256" key="2">
    <source>
        <dbReference type="ARBA" id="ARBA00022884"/>
    </source>
</evidence>
<dbReference type="STRING" id="104259.A0A0F7TWA0"/>
<gene>
    <name evidence="6" type="primary">IMP3</name>
    <name evidence="6" type="ORF">PEBR_11445</name>
    <name evidence="5" type="ORF">PMG11_09507</name>
</gene>
<keyword evidence="7" id="KW-1185">Reference proteome</keyword>
<dbReference type="GO" id="GO:0042274">
    <property type="term" value="P:ribosomal small subunit biogenesis"/>
    <property type="evidence" value="ECO:0007669"/>
    <property type="project" value="TreeGrafter"/>
</dbReference>
<dbReference type="GO" id="GO:0019843">
    <property type="term" value="F:rRNA binding"/>
    <property type="evidence" value="ECO:0007669"/>
    <property type="project" value="InterPro"/>
</dbReference>
<keyword evidence="3 6" id="KW-0687">Ribonucleoprotein</keyword>
<dbReference type="InterPro" id="IPR022801">
    <property type="entry name" value="Ribosomal_uS4"/>
</dbReference>
<dbReference type="EMBL" id="CDHK01000009">
    <property type="protein sequence ID" value="CEJ60953.1"/>
    <property type="molecule type" value="Genomic_DNA"/>
</dbReference>